<dbReference type="AlphaFoldDB" id="A0AAE0ZC09"/>
<gene>
    <name evidence="1" type="ORF">RRG08_042393</name>
</gene>
<proteinExistence type="predicted"/>
<evidence type="ECO:0000313" key="1">
    <source>
        <dbReference type="EMBL" id="KAK3766614.1"/>
    </source>
</evidence>
<comment type="caution">
    <text evidence="1">The sequence shown here is derived from an EMBL/GenBank/DDBJ whole genome shotgun (WGS) entry which is preliminary data.</text>
</comment>
<organism evidence="1 2">
    <name type="scientific">Elysia crispata</name>
    <name type="common">lettuce slug</name>
    <dbReference type="NCBI Taxonomy" id="231223"/>
    <lineage>
        <taxon>Eukaryota</taxon>
        <taxon>Metazoa</taxon>
        <taxon>Spiralia</taxon>
        <taxon>Lophotrochozoa</taxon>
        <taxon>Mollusca</taxon>
        <taxon>Gastropoda</taxon>
        <taxon>Heterobranchia</taxon>
        <taxon>Euthyneura</taxon>
        <taxon>Panpulmonata</taxon>
        <taxon>Sacoglossa</taxon>
        <taxon>Placobranchoidea</taxon>
        <taxon>Plakobranchidae</taxon>
        <taxon>Elysia</taxon>
    </lineage>
</organism>
<protein>
    <submittedName>
        <fullName evidence="1">Uncharacterized protein</fullName>
    </submittedName>
</protein>
<accession>A0AAE0ZC09</accession>
<keyword evidence="2" id="KW-1185">Reference proteome</keyword>
<dbReference type="Proteomes" id="UP001283361">
    <property type="component" value="Unassembled WGS sequence"/>
</dbReference>
<reference evidence="1" key="1">
    <citation type="journal article" date="2023" name="G3 (Bethesda)">
        <title>A reference genome for the long-term kleptoplast-retaining sea slug Elysia crispata morphotype clarki.</title>
        <authorList>
            <person name="Eastman K.E."/>
            <person name="Pendleton A.L."/>
            <person name="Shaikh M.A."/>
            <person name="Suttiyut T."/>
            <person name="Ogas R."/>
            <person name="Tomko P."/>
            <person name="Gavelis G."/>
            <person name="Widhalm J.R."/>
            <person name="Wisecaver J.H."/>
        </authorList>
    </citation>
    <scope>NUCLEOTIDE SEQUENCE</scope>
    <source>
        <strain evidence="1">ECLA1</strain>
    </source>
</reference>
<sequence>MTECGKPFVAVYFTERPGCSGARLVLYASVERNKIRRLCRLLGDCSQVDQKVEHSGLQWWGVWQRGKYREGRHGQRKSEIEAQTNTFQLVWPACWAGVDLTTGDRLRVSYCNTSLKQFDKADQDHGWCLVVRILRLVHPIATLHDGMPVRETMRYCSPQTSP</sequence>
<name>A0AAE0ZC09_9GAST</name>
<evidence type="ECO:0000313" key="2">
    <source>
        <dbReference type="Proteomes" id="UP001283361"/>
    </source>
</evidence>
<dbReference type="EMBL" id="JAWDGP010004208">
    <property type="protein sequence ID" value="KAK3766614.1"/>
    <property type="molecule type" value="Genomic_DNA"/>
</dbReference>